<dbReference type="InterPro" id="IPR050808">
    <property type="entry name" value="Phage_Integrase"/>
</dbReference>
<dbReference type="Gene3D" id="1.10.443.10">
    <property type="entry name" value="Intergrase catalytic core"/>
    <property type="match status" value="1"/>
</dbReference>
<dbReference type="Pfam" id="PF13356">
    <property type="entry name" value="Arm-DNA-bind_3"/>
    <property type="match status" value="1"/>
</dbReference>
<protein>
    <submittedName>
        <fullName evidence="6">Phage integrase family protein</fullName>
    </submittedName>
</protein>
<comment type="similarity">
    <text evidence="1">Belongs to the 'phage' integrase family.</text>
</comment>
<dbReference type="InterPro" id="IPR013762">
    <property type="entry name" value="Integrase-like_cat_sf"/>
</dbReference>
<dbReference type="InterPro" id="IPR053876">
    <property type="entry name" value="Phage_int_M"/>
</dbReference>
<dbReference type="Gene3D" id="3.30.160.390">
    <property type="entry name" value="Integrase, DNA-binding domain"/>
    <property type="match status" value="1"/>
</dbReference>
<dbReference type="InterPro" id="IPR002104">
    <property type="entry name" value="Integrase_catalytic"/>
</dbReference>
<dbReference type="RefSeq" id="WP_187000086.1">
    <property type="nucleotide sequence ID" value="NZ_CP060414.2"/>
</dbReference>
<keyword evidence="4" id="KW-0233">DNA recombination</keyword>
<dbReference type="PANTHER" id="PTHR30629">
    <property type="entry name" value="PROPHAGE INTEGRASE"/>
    <property type="match status" value="1"/>
</dbReference>
<evidence type="ECO:0000256" key="1">
    <source>
        <dbReference type="ARBA" id="ARBA00008857"/>
    </source>
</evidence>
<dbReference type="CDD" id="cd00801">
    <property type="entry name" value="INT_P4_C"/>
    <property type="match status" value="1"/>
</dbReference>
<evidence type="ECO:0000313" key="7">
    <source>
        <dbReference type="Proteomes" id="UP000516412"/>
    </source>
</evidence>
<organism evidence="6 7">
    <name type="scientific">Neisseria musculi</name>
    <dbReference type="NCBI Taxonomy" id="1815583"/>
    <lineage>
        <taxon>Bacteria</taxon>
        <taxon>Pseudomonadati</taxon>
        <taxon>Pseudomonadota</taxon>
        <taxon>Betaproteobacteria</taxon>
        <taxon>Neisseriales</taxon>
        <taxon>Neisseriaceae</taxon>
        <taxon>Neisseria</taxon>
    </lineage>
</organism>
<sequence>MPLNDRQIKNAKPAEKPYKLADGRGLYLLVKPNGGKYWRLDYAIDRKRKTLAIGIYPTISLAEAREAAENARRLIVTGQDPSAAKQQAKQERQAALLNTFEAITRRWHSENLHRWKPDNAARILNHFAKDVFPHIGGLQIDGIAVADVKAVIKRIAARNAPATAEKIRQWIAAVYGYAAMLEITDRNPAAPLRGFLAKAETRHLPALPREELTEFFRRLLLADIEPQNRIAVLLIMLVFVRSTELRGGRWEEIDHAAKTWTIPAERMKLPRAHVIPLADWPLELLAELHTITGGSPYLFPSRTKTAGFISEATLNRIIERLGYKGTATPHGFRSLASSVLNEQDFNPDAIERQLAHVPKDKIRAAYNRAEYWPHRAEFMQFFCLEMMKNNHNLIIFLSFLIRKNENDRGKSDKF</sequence>
<keyword evidence="7" id="KW-1185">Reference proteome</keyword>
<keyword evidence="3" id="KW-0238">DNA-binding</keyword>
<dbReference type="InterPro" id="IPR010998">
    <property type="entry name" value="Integrase_recombinase_N"/>
</dbReference>
<dbReference type="GO" id="GO:0006310">
    <property type="term" value="P:DNA recombination"/>
    <property type="evidence" value="ECO:0007669"/>
    <property type="project" value="UniProtKB-KW"/>
</dbReference>
<dbReference type="SUPFAM" id="SSF56349">
    <property type="entry name" value="DNA breaking-rejoining enzymes"/>
    <property type="match status" value="1"/>
</dbReference>
<proteinExistence type="inferred from homology"/>
<accession>A0A7H1M906</accession>
<keyword evidence="2" id="KW-0229">DNA integration</keyword>
<dbReference type="PROSITE" id="PS51898">
    <property type="entry name" value="TYR_RECOMBINASE"/>
    <property type="match status" value="1"/>
</dbReference>
<reference evidence="6" key="1">
    <citation type="submission" date="2024-06" db="EMBL/GenBank/DDBJ databases">
        <title>Complete Genome Sequence of mouse commensal type strain Neisseria musculi.</title>
        <authorList>
            <person name="Thapa E."/>
            <person name="Aluvathingal J."/>
            <person name="Nadendla S."/>
            <person name="Mehta A."/>
            <person name="Tettelin H."/>
            <person name="Weyand N.J."/>
        </authorList>
    </citation>
    <scope>NUCLEOTIDE SEQUENCE</scope>
    <source>
        <strain evidence="6">NW831</strain>
    </source>
</reference>
<name>A0A7H1M906_9NEIS</name>
<dbReference type="InterPro" id="IPR011010">
    <property type="entry name" value="DNA_brk_join_enz"/>
</dbReference>
<dbReference type="PANTHER" id="PTHR30629:SF2">
    <property type="entry name" value="PROPHAGE INTEGRASE INTS-RELATED"/>
    <property type="match status" value="1"/>
</dbReference>
<evidence type="ECO:0000313" key="6">
    <source>
        <dbReference type="EMBL" id="QNT58121.1"/>
    </source>
</evidence>
<dbReference type="EMBL" id="CP060414">
    <property type="protein sequence ID" value="QNT58121.1"/>
    <property type="molecule type" value="Genomic_DNA"/>
</dbReference>
<evidence type="ECO:0000259" key="5">
    <source>
        <dbReference type="PROSITE" id="PS51898"/>
    </source>
</evidence>
<evidence type="ECO:0000256" key="4">
    <source>
        <dbReference type="ARBA" id="ARBA00023172"/>
    </source>
</evidence>
<dbReference type="Pfam" id="PF00589">
    <property type="entry name" value="Phage_integrase"/>
    <property type="match status" value="1"/>
</dbReference>
<dbReference type="GO" id="GO:0003677">
    <property type="term" value="F:DNA binding"/>
    <property type="evidence" value="ECO:0007669"/>
    <property type="project" value="UniProtKB-KW"/>
</dbReference>
<dbReference type="InterPro" id="IPR025166">
    <property type="entry name" value="Integrase_DNA_bind_dom"/>
</dbReference>
<evidence type="ECO:0000256" key="3">
    <source>
        <dbReference type="ARBA" id="ARBA00023125"/>
    </source>
</evidence>
<dbReference type="KEGG" id="nmus:H7A79_1762"/>
<dbReference type="InterPro" id="IPR038488">
    <property type="entry name" value="Integrase_DNA-bd_sf"/>
</dbReference>
<evidence type="ECO:0000256" key="2">
    <source>
        <dbReference type="ARBA" id="ARBA00022908"/>
    </source>
</evidence>
<feature type="domain" description="Tyr recombinase" evidence="5">
    <location>
        <begin position="202"/>
        <end position="380"/>
    </location>
</feature>
<dbReference type="Gene3D" id="1.10.150.130">
    <property type="match status" value="1"/>
</dbReference>
<dbReference type="Proteomes" id="UP000516412">
    <property type="component" value="Chromosome"/>
</dbReference>
<dbReference type="Pfam" id="PF22022">
    <property type="entry name" value="Phage_int_M"/>
    <property type="match status" value="1"/>
</dbReference>
<dbReference type="GO" id="GO:0015074">
    <property type="term" value="P:DNA integration"/>
    <property type="evidence" value="ECO:0007669"/>
    <property type="project" value="UniProtKB-KW"/>
</dbReference>
<dbReference type="AlphaFoldDB" id="A0A7H1M906"/>
<gene>
    <name evidence="6" type="ORF">H7A79_1762</name>
</gene>